<reference evidence="3 4" key="1">
    <citation type="submission" date="2014-03" db="EMBL/GenBank/DDBJ databases">
        <title>Draft genome of the hookworm Oesophagostomum dentatum.</title>
        <authorList>
            <person name="Mitreva M."/>
        </authorList>
    </citation>
    <scope>NUCLEOTIDE SEQUENCE [LARGE SCALE GENOMIC DNA]</scope>
    <source>
        <strain evidence="3 4">OD-Hann</strain>
    </source>
</reference>
<accession>A0A0B1SNA3</accession>
<organism evidence="3 4">
    <name type="scientific">Oesophagostomum dentatum</name>
    <name type="common">Nodular worm</name>
    <dbReference type="NCBI Taxonomy" id="61180"/>
    <lineage>
        <taxon>Eukaryota</taxon>
        <taxon>Metazoa</taxon>
        <taxon>Ecdysozoa</taxon>
        <taxon>Nematoda</taxon>
        <taxon>Chromadorea</taxon>
        <taxon>Rhabditida</taxon>
        <taxon>Rhabditina</taxon>
        <taxon>Rhabditomorpha</taxon>
        <taxon>Strongyloidea</taxon>
        <taxon>Strongylidae</taxon>
        <taxon>Oesophagostomum</taxon>
    </lineage>
</organism>
<evidence type="ECO:0000313" key="3">
    <source>
        <dbReference type="EMBL" id="KHJ86818.1"/>
    </source>
</evidence>
<proteinExistence type="predicted"/>
<dbReference type="Pfam" id="PF02520">
    <property type="entry name" value="ANIS5_cation-bd"/>
    <property type="match status" value="1"/>
</dbReference>
<sequence length="139" mass="16047">MGSEERIQRHHKQHNDEKGTTRGCSGSEDYKKYKNATDIAREDRQKALMDILEKLPIFFAKLESIETDKSLTCDEENEAIRKLCSTVDARGRRAADYLLGLYHVQPHYTVKPKRASSFHDLILEDLANSAVDVNEFFTW</sequence>
<feature type="region of interest" description="Disordered" evidence="1">
    <location>
        <begin position="1"/>
        <end position="27"/>
    </location>
</feature>
<evidence type="ECO:0000259" key="2">
    <source>
        <dbReference type="Pfam" id="PF02520"/>
    </source>
</evidence>
<evidence type="ECO:0000256" key="1">
    <source>
        <dbReference type="SAM" id="MobiDB-lite"/>
    </source>
</evidence>
<keyword evidence="4" id="KW-1185">Reference proteome</keyword>
<evidence type="ECO:0000313" key="4">
    <source>
        <dbReference type="Proteomes" id="UP000053660"/>
    </source>
</evidence>
<feature type="domain" description="SXP/RAL-2 family protein Ani s 5-like cation-binding" evidence="2">
    <location>
        <begin position="27"/>
        <end position="86"/>
    </location>
</feature>
<gene>
    <name evidence="3" type="ORF">OESDEN_13421</name>
</gene>
<dbReference type="InterPro" id="IPR003677">
    <property type="entry name" value="ANIS5_cation-bd"/>
</dbReference>
<dbReference type="EMBL" id="KN559333">
    <property type="protein sequence ID" value="KHJ86818.1"/>
    <property type="molecule type" value="Genomic_DNA"/>
</dbReference>
<protein>
    <recommendedName>
        <fullName evidence="2">SXP/RAL-2 family protein Ani s 5-like cation-binding domain-containing protein</fullName>
    </recommendedName>
</protein>
<name>A0A0B1SNA3_OESDE</name>
<dbReference type="Proteomes" id="UP000053660">
    <property type="component" value="Unassembled WGS sequence"/>
</dbReference>
<dbReference type="AlphaFoldDB" id="A0A0B1SNA3"/>